<keyword evidence="1" id="KW-1133">Transmembrane helix</keyword>
<dbReference type="EMBL" id="RCZM01000006">
    <property type="protein sequence ID" value="TPG13982.1"/>
    <property type="molecule type" value="Genomic_DNA"/>
</dbReference>
<feature type="transmembrane region" description="Helical" evidence="1">
    <location>
        <begin position="69"/>
        <end position="90"/>
    </location>
</feature>
<evidence type="ECO:0000313" key="3">
    <source>
        <dbReference type="EMBL" id="TPG13982.1"/>
    </source>
</evidence>
<dbReference type="AlphaFoldDB" id="A0A502CMI3"/>
<evidence type="ECO:0000256" key="1">
    <source>
        <dbReference type="SAM" id="Phobius"/>
    </source>
</evidence>
<dbReference type="RefSeq" id="WP_140743045.1">
    <property type="nucleotide sequence ID" value="NZ_RCZM01000006.1"/>
</dbReference>
<comment type="caution">
    <text evidence="3">The sequence shown here is derived from an EMBL/GenBank/DDBJ whole genome shotgun (WGS) entry which is preliminary data.</text>
</comment>
<proteinExistence type="predicted"/>
<evidence type="ECO:0000313" key="4">
    <source>
        <dbReference type="Proteomes" id="UP000317722"/>
    </source>
</evidence>
<feature type="signal peptide" evidence="2">
    <location>
        <begin position="1"/>
        <end position="30"/>
    </location>
</feature>
<organism evidence="3 4">
    <name type="scientific">Pedococcus bigeumensis</name>
    <dbReference type="NCBI Taxonomy" id="433644"/>
    <lineage>
        <taxon>Bacteria</taxon>
        <taxon>Bacillati</taxon>
        <taxon>Actinomycetota</taxon>
        <taxon>Actinomycetes</taxon>
        <taxon>Micrococcales</taxon>
        <taxon>Intrasporangiaceae</taxon>
        <taxon>Pedococcus</taxon>
    </lineage>
</organism>
<keyword evidence="1" id="KW-0812">Transmembrane</keyword>
<protein>
    <submittedName>
        <fullName evidence="3">Uncharacterized protein</fullName>
    </submittedName>
</protein>
<gene>
    <name evidence="3" type="ORF">EAH86_17370</name>
</gene>
<keyword evidence="4" id="KW-1185">Reference proteome</keyword>
<sequence>MSTNTSVRRIAAAAGATGFIALCLAAPASARTDPGTGGLHEQYPTVVATRPATTPITQVLKIDDNAVELLQLGAGVAAGLALGGAGMVLITRRSHSHPSPA</sequence>
<keyword evidence="2" id="KW-0732">Signal</keyword>
<evidence type="ECO:0000256" key="2">
    <source>
        <dbReference type="SAM" id="SignalP"/>
    </source>
</evidence>
<feature type="chain" id="PRO_5021401543" evidence="2">
    <location>
        <begin position="31"/>
        <end position="101"/>
    </location>
</feature>
<dbReference type="Proteomes" id="UP000317722">
    <property type="component" value="Unassembled WGS sequence"/>
</dbReference>
<keyword evidence="1" id="KW-0472">Membrane</keyword>
<name>A0A502CMI3_9MICO</name>
<accession>A0A502CMI3</accession>
<reference evidence="3 4" key="1">
    <citation type="journal article" date="2019" name="Environ. Microbiol.">
        <title>Species interactions and distinct microbial communities in high Arctic permafrost affected cryosols are associated with the CH4 and CO2 gas fluxes.</title>
        <authorList>
            <person name="Altshuler I."/>
            <person name="Hamel J."/>
            <person name="Turney S."/>
            <person name="Magnuson E."/>
            <person name="Levesque R."/>
            <person name="Greer C."/>
            <person name="Whyte L.G."/>
        </authorList>
    </citation>
    <scope>NUCLEOTIDE SEQUENCE [LARGE SCALE GENOMIC DNA]</scope>
    <source>
        <strain evidence="3 4">S9.3A</strain>
    </source>
</reference>